<organism evidence="11 12">
    <name type="scientific">Ramlibacter pallidus</name>
    <dbReference type="NCBI Taxonomy" id="2780087"/>
    <lineage>
        <taxon>Bacteria</taxon>
        <taxon>Pseudomonadati</taxon>
        <taxon>Pseudomonadota</taxon>
        <taxon>Betaproteobacteria</taxon>
        <taxon>Burkholderiales</taxon>
        <taxon>Comamonadaceae</taxon>
        <taxon>Ramlibacter</taxon>
    </lineage>
</organism>
<gene>
    <name evidence="11" type="ORF">IM787_03930</name>
</gene>
<dbReference type="SUPFAM" id="SSF53649">
    <property type="entry name" value="Alkaline phosphatase-like"/>
    <property type="match status" value="1"/>
</dbReference>
<keyword evidence="6 8" id="KW-1133">Transmembrane helix</keyword>
<feature type="domain" description="Phosphoethanolamine transferase N-terminal" evidence="10">
    <location>
        <begin position="54"/>
        <end position="201"/>
    </location>
</feature>
<dbReference type="NCBIfam" id="NF028537">
    <property type="entry name" value="P_eth_NH2_trans"/>
    <property type="match status" value="1"/>
</dbReference>
<dbReference type="Pfam" id="PF00884">
    <property type="entry name" value="Sulfatase"/>
    <property type="match status" value="1"/>
</dbReference>
<evidence type="ECO:0000313" key="12">
    <source>
        <dbReference type="Proteomes" id="UP000806285"/>
    </source>
</evidence>
<feature type="transmembrane region" description="Helical" evidence="8">
    <location>
        <begin position="154"/>
        <end position="174"/>
    </location>
</feature>
<evidence type="ECO:0000313" key="11">
    <source>
        <dbReference type="EMBL" id="MBE7366710.1"/>
    </source>
</evidence>
<dbReference type="InterPro" id="IPR017850">
    <property type="entry name" value="Alkaline_phosphatase_core_sf"/>
</dbReference>
<evidence type="ECO:0000256" key="6">
    <source>
        <dbReference type="ARBA" id="ARBA00022989"/>
    </source>
</evidence>
<feature type="domain" description="Sulfatase N-terminal" evidence="9">
    <location>
        <begin position="228"/>
        <end position="521"/>
    </location>
</feature>
<dbReference type="InterPro" id="IPR000917">
    <property type="entry name" value="Sulfatase_N"/>
</dbReference>
<dbReference type="InterPro" id="IPR012549">
    <property type="entry name" value="EptA-like_N"/>
</dbReference>
<dbReference type="CDD" id="cd16017">
    <property type="entry name" value="LptA"/>
    <property type="match status" value="1"/>
</dbReference>
<feature type="transmembrane region" description="Helical" evidence="8">
    <location>
        <begin position="9"/>
        <end position="28"/>
    </location>
</feature>
<evidence type="ECO:0000256" key="3">
    <source>
        <dbReference type="ARBA" id="ARBA00022519"/>
    </source>
</evidence>
<feature type="transmembrane region" description="Helical" evidence="8">
    <location>
        <begin position="40"/>
        <end position="66"/>
    </location>
</feature>
<evidence type="ECO:0000256" key="4">
    <source>
        <dbReference type="ARBA" id="ARBA00022679"/>
    </source>
</evidence>
<comment type="caution">
    <text evidence="11">The sequence shown here is derived from an EMBL/GenBank/DDBJ whole genome shotgun (WGS) entry which is preliminary data.</text>
</comment>
<dbReference type="Gene3D" id="3.40.720.10">
    <property type="entry name" value="Alkaline Phosphatase, subunit A"/>
    <property type="match status" value="1"/>
</dbReference>
<dbReference type="Proteomes" id="UP000806285">
    <property type="component" value="Unassembled WGS sequence"/>
</dbReference>
<dbReference type="InterPro" id="IPR058130">
    <property type="entry name" value="PEA_transf_C"/>
</dbReference>
<evidence type="ECO:0000256" key="8">
    <source>
        <dbReference type="SAM" id="Phobius"/>
    </source>
</evidence>
<protein>
    <submittedName>
        <fullName evidence="11">Phosphoethanolamine--lipid A transferase</fullName>
    </submittedName>
</protein>
<name>A0ABR9RZN6_9BURK</name>
<dbReference type="PANTHER" id="PTHR30443:SF0">
    <property type="entry name" value="PHOSPHOETHANOLAMINE TRANSFERASE EPTA"/>
    <property type="match status" value="1"/>
</dbReference>
<sequence length="545" mass="58773">MTRRQVPEGWIILGVSSWLAAAGNWPLWRELHVLGLLEKPAGWALGAVAGGMVLLLLTALLGMLAWPRVLRPAAALLLVAAAAGAHFMGSYGVVIDKGMLLNVLQTDRHEAADLVGPAFALSAGLLAGVPLLLLARCRSRPVGWRAAARRNLGIVAGSLALVVLLALAGFQPLASAMRNHKHLRYMVNPLNTVYALGALAARPLRQVPQPLLATGLDAHVPPRGDRPPLLLLVVGETGRSDHFALNGYGRDTTPELRREGVASFRDAWSCGTSTAASLPCMFSPLGRATFEARTRDTEGLLDVLQHAGMAVLWIDNQSGCKGVCDRVPSVHLARAQDPALCAGGQCLDGILLQGLDRRLAEMPAQQRARGVVLVLHQIGSHGPAYHARSPAAFKRFQPECTAANLQECSRQEVVNAYDNSIAYTDHVLASAIRWLRAVEPQWDTGLLYVSDHGESLGENNLYLHGLPYGIAPDVQKHVPWITWLSTGLQARTGVELECLRQGEVRLTHDHLFHSVLGLMQVETSAYRVSQDAYARCAGRNAPVLP</sequence>
<evidence type="ECO:0000256" key="7">
    <source>
        <dbReference type="ARBA" id="ARBA00023136"/>
    </source>
</evidence>
<evidence type="ECO:0000259" key="9">
    <source>
        <dbReference type="Pfam" id="PF00884"/>
    </source>
</evidence>
<keyword evidence="4 11" id="KW-0808">Transferase</keyword>
<comment type="subcellular location">
    <subcellularLocation>
        <location evidence="1">Cell inner membrane</location>
        <topology evidence="1">Multi-pass membrane protein</topology>
    </subcellularLocation>
</comment>
<proteinExistence type="predicted"/>
<dbReference type="RefSeq" id="WP_193675315.1">
    <property type="nucleotide sequence ID" value="NZ_JADDIV010000001.1"/>
</dbReference>
<keyword evidence="2" id="KW-1003">Cell membrane</keyword>
<evidence type="ECO:0000256" key="1">
    <source>
        <dbReference type="ARBA" id="ARBA00004429"/>
    </source>
</evidence>
<keyword evidence="5 8" id="KW-0812">Transmembrane</keyword>
<dbReference type="PANTHER" id="PTHR30443">
    <property type="entry name" value="INNER MEMBRANE PROTEIN"/>
    <property type="match status" value="1"/>
</dbReference>
<evidence type="ECO:0000256" key="2">
    <source>
        <dbReference type="ARBA" id="ARBA00022475"/>
    </source>
</evidence>
<dbReference type="Pfam" id="PF08019">
    <property type="entry name" value="EptA_B_N"/>
    <property type="match status" value="1"/>
</dbReference>
<dbReference type="InterPro" id="IPR040423">
    <property type="entry name" value="PEA_transferase"/>
</dbReference>
<keyword evidence="12" id="KW-1185">Reference proteome</keyword>
<accession>A0ABR9RZN6</accession>
<keyword evidence="3" id="KW-0997">Cell inner membrane</keyword>
<evidence type="ECO:0000256" key="5">
    <source>
        <dbReference type="ARBA" id="ARBA00022692"/>
    </source>
</evidence>
<feature type="transmembrane region" description="Helical" evidence="8">
    <location>
        <begin position="114"/>
        <end position="134"/>
    </location>
</feature>
<feature type="transmembrane region" description="Helical" evidence="8">
    <location>
        <begin position="73"/>
        <end position="94"/>
    </location>
</feature>
<reference evidence="11 12" key="1">
    <citation type="submission" date="2020-10" db="EMBL/GenBank/DDBJ databases">
        <title>Ramlibacter sp. HM2 16S ribosomal RNA gene Genome sequencing and assembly.</title>
        <authorList>
            <person name="Kang M."/>
        </authorList>
    </citation>
    <scope>NUCLEOTIDE SEQUENCE [LARGE SCALE GENOMIC DNA]</scope>
    <source>
        <strain evidence="11 12">HM2</strain>
    </source>
</reference>
<dbReference type="EMBL" id="JADDIV010000001">
    <property type="protein sequence ID" value="MBE7366710.1"/>
    <property type="molecule type" value="Genomic_DNA"/>
</dbReference>
<keyword evidence="7 8" id="KW-0472">Membrane</keyword>
<evidence type="ECO:0000259" key="10">
    <source>
        <dbReference type="Pfam" id="PF08019"/>
    </source>
</evidence>
<dbReference type="GO" id="GO:0016740">
    <property type="term" value="F:transferase activity"/>
    <property type="evidence" value="ECO:0007669"/>
    <property type="project" value="UniProtKB-KW"/>
</dbReference>